<comment type="caution">
    <text evidence="1">The sequence shown here is derived from an EMBL/GenBank/DDBJ whole genome shotgun (WGS) entry which is preliminary data.</text>
</comment>
<organism evidence="1 2">
    <name type="scientific">Methanococcus maripaludis</name>
    <name type="common">Methanococcus deltae</name>
    <dbReference type="NCBI Taxonomy" id="39152"/>
    <lineage>
        <taxon>Archaea</taxon>
        <taxon>Methanobacteriati</taxon>
        <taxon>Methanobacteriota</taxon>
        <taxon>Methanomada group</taxon>
        <taxon>Methanococci</taxon>
        <taxon>Methanococcales</taxon>
        <taxon>Methanococcaceae</taxon>
        <taxon>Methanococcus</taxon>
    </lineage>
</organism>
<dbReference type="Proteomes" id="UP000564425">
    <property type="component" value="Unassembled WGS sequence"/>
</dbReference>
<gene>
    <name evidence="1" type="ORF">HNP86_001862</name>
</gene>
<dbReference type="AlphaFoldDB" id="A0A7J9NXG4"/>
<protein>
    <submittedName>
        <fullName evidence="1">Uncharacterized protein</fullName>
    </submittedName>
</protein>
<dbReference type="EMBL" id="JACDUH010000003">
    <property type="protein sequence ID" value="MBA2851703.1"/>
    <property type="molecule type" value="Genomic_DNA"/>
</dbReference>
<name>A0A7J9NXG4_METMI</name>
<reference evidence="1 2" key="1">
    <citation type="submission" date="2020-07" db="EMBL/GenBank/DDBJ databases">
        <title>Genomic Encyclopedia of Type Strains, Phase IV (KMG-V): Genome sequencing to study the core and pangenomes of soil and plant-associated prokaryotes.</title>
        <authorList>
            <person name="Whitman W."/>
        </authorList>
    </citation>
    <scope>NUCLEOTIDE SEQUENCE [LARGE SCALE GENOMIC DNA]</scope>
    <source>
        <strain evidence="1 2">A1</strain>
    </source>
</reference>
<accession>A0A7J9NXG4</accession>
<sequence length="87" mass="10199">MVNIQVTVRAGEYKGERNHIVEESETCKRNYDYLNAHDFMMVRHETKDEIESTYMFMNNELEIPIATILDLIRGMPHPEDIVGVNIE</sequence>
<dbReference type="RefSeq" id="WP_181501529.1">
    <property type="nucleotide sequence ID" value="NZ_JACDUH010000003.1"/>
</dbReference>
<proteinExistence type="predicted"/>
<evidence type="ECO:0000313" key="1">
    <source>
        <dbReference type="EMBL" id="MBA2851703.1"/>
    </source>
</evidence>
<evidence type="ECO:0000313" key="2">
    <source>
        <dbReference type="Proteomes" id="UP000564425"/>
    </source>
</evidence>